<organism evidence="3 4">
    <name type="scientific">Bifidobacterium oedipodis</name>
    <dbReference type="NCBI Taxonomy" id="2675322"/>
    <lineage>
        <taxon>Bacteria</taxon>
        <taxon>Bacillati</taxon>
        <taxon>Actinomycetota</taxon>
        <taxon>Actinomycetes</taxon>
        <taxon>Bifidobacteriales</taxon>
        <taxon>Bifidobacteriaceae</taxon>
        <taxon>Bifidobacterium</taxon>
    </lineage>
</organism>
<dbReference type="SUPFAM" id="SSF52266">
    <property type="entry name" value="SGNH hydrolase"/>
    <property type="match status" value="1"/>
</dbReference>
<dbReference type="EMBL" id="JAAIII010000001">
    <property type="protein sequence ID" value="NMM93074.1"/>
    <property type="molecule type" value="Genomic_DNA"/>
</dbReference>
<dbReference type="PANTHER" id="PTHR31988">
    <property type="entry name" value="ESTERASE, PUTATIVE (DUF303)-RELATED"/>
    <property type="match status" value="1"/>
</dbReference>
<reference evidence="3 4" key="1">
    <citation type="submission" date="2020-02" db="EMBL/GenBank/DDBJ databases">
        <title>Characterization of phylogenetic diversity of novel bifidobacterial species isolated in Czech ZOOs.</title>
        <authorList>
            <person name="Lugli G.A."/>
            <person name="Vera N.B."/>
            <person name="Ventura M."/>
        </authorList>
    </citation>
    <scope>NUCLEOTIDE SEQUENCE [LARGE SCALE GENOMIC DNA]</scope>
    <source>
        <strain evidence="3 4">DSM 109957</strain>
    </source>
</reference>
<name>A0A7Y0EMN0_9BIFI</name>
<dbReference type="PANTHER" id="PTHR31988:SF19">
    <property type="entry name" value="9-O-ACETYL-N-ACETYLNEURAMINIC ACID DEACETYLASE-RELATED"/>
    <property type="match status" value="1"/>
</dbReference>
<dbReference type="InterPro" id="IPR052940">
    <property type="entry name" value="Carb_Esterase_6"/>
</dbReference>
<comment type="caution">
    <text evidence="3">The sequence shown here is derived from an EMBL/GenBank/DDBJ whole genome shotgun (WGS) entry which is preliminary data.</text>
</comment>
<accession>A0A7Y0EMN0</accession>
<dbReference type="InterPro" id="IPR005181">
    <property type="entry name" value="SASA"/>
</dbReference>
<dbReference type="RefSeq" id="WP_205832653.1">
    <property type="nucleotide sequence ID" value="NZ_JAAIII010000001.1"/>
</dbReference>
<dbReference type="Gene3D" id="3.40.50.1110">
    <property type="entry name" value="SGNH hydrolase"/>
    <property type="match status" value="1"/>
</dbReference>
<dbReference type="Pfam" id="PF03629">
    <property type="entry name" value="SASA"/>
    <property type="match status" value="1"/>
</dbReference>
<evidence type="ECO:0000259" key="2">
    <source>
        <dbReference type="Pfam" id="PF03629"/>
    </source>
</evidence>
<evidence type="ECO:0000256" key="1">
    <source>
        <dbReference type="ARBA" id="ARBA00022801"/>
    </source>
</evidence>
<keyword evidence="1" id="KW-0378">Hydrolase</keyword>
<dbReference type="AlphaFoldDB" id="A0A7Y0EMN0"/>
<protein>
    <submittedName>
        <fullName evidence="3">Carbohydrate esterase, sialic acid-specific acetylesterase</fullName>
    </submittedName>
</protein>
<sequence length="258" mass="28988">MERVFDLMMCMGQSNMAGRGITSERWPEPAAEPLPGIGYEYRAITDPDHLHDIREPFGVNENDPNGIYEPGKKTGSMVTAFANAYVPAAGMPIIAVSASKGGSSITQWHGDKGDLLDDAIRRCDRVQQYAAKHDIVFRHRYTLWCQGETDGDRGMSSEEYKIRFRHLMDRMREHGIEACFLVAIGEYNGPDARDYASIRQAQLELADELPDVHLVCDELHTMRARGLMKDRYHYFQQAYNEVGTIAGRNAGMIAAVRG</sequence>
<feature type="domain" description="Sialate O-acetylesterase" evidence="2">
    <location>
        <begin position="5"/>
        <end position="244"/>
    </location>
</feature>
<gene>
    <name evidence="3" type="ORF">G1C95_0259</name>
</gene>
<dbReference type="GO" id="GO:0016787">
    <property type="term" value="F:hydrolase activity"/>
    <property type="evidence" value="ECO:0007669"/>
    <property type="project" value="UniProtKB-KW"/>
</dbReference>
<dbReference type="InterPro" id="IPR036514">
    <property type="entry name" value="SGNH_hydro_sf"/>
</dbReference>
<dbReference type="Proteomes" id="UP000532194">
    <property type="component" value="Unassembled WGS sequence"/>
</dbReference>
<evidence type="ECO:0000313" key="3">
    <source>
        <dbReference type="EMBL" id="NMM93074.1"/>
    </source>
</evidence>
<keyword evidence="4" id="KW-1185">Reference proteome</keyword>
<proteinExistence type="predicted"/>
<evidence type="ECO:0000313" key="4">
    <source>
        <dbReference type="Proteomes" id="UP000532194"/>
    </source>
</evidence>